<dbReference type="InterPro" id="IPR005543">
    <property type="entry name" value="PASTA_dom"/>
</dbReference>
<dbReference type="Proteomes" id="UP000184185">
    <property type="component" value="Unassembled WGS sequence"/>
</dbReference>
<keyword evidence="3" id="KW-0808">Transferase</keyword>
<dbReference type="EMBL" id="FQYQ01000018">
    <property type="protein sequence ID" value="SHJ35865.1"/>
    <property type="molecule type" value="Genomic_DNA"/>
</dbReference>
<feature type="region of interest" description="Disordered" evidence="10">
    <location>
        <begin position="434"/>
        <end position="474"/>
    </location>
</feature>
<dbReference type="Gene3D" id="3.30.10.20">
    <property type="match status" value="2"/>
</dbReference>
<evidence type="ECO:0000256" key="5">
    <source>
        <dbReference type="ARBA" id="ARBA00022777"/>
    </source>
</evidence>
<evidence type="ECO:0000259" key="13">
    <source>
        <dbReference type="PROSITE" id="PS51178"/>
    </source>
</evidence>
<dbReference type="GO" id="GO:0005524">
    <property type="term" value="F:ATP binding"/>
    <property type="evidence" value="ECO:0007669"/>
    <property type="project" value="UniProtKB-UniRule"/>
</dbReference>
<dbReference type="Pfam" id="PF00069">
    <property type="entry name" value="Pkinase"/>
    <property type="match status" value="1"/>
</dbReference>
<dbReference type="PANTHER" id="PTHR43289">
    <property type="entry name" value="MITOGEN-ACTIVATED PROTEIN KINASE KINASE KINASE 20-RELATED"/>
    <property type="match status" value="1"/>
</dbReference>
<dbReference type="InterPro" id="IPR008271">
    <property type="entry name" value="Ser/Thr_kinase_AS"/>
</dbReference>
<dbReference type="SUPFAM" id="SSF54184">
    <property type="entry name" value="Penicillin-binding protein 2x (pbp-2x), c-terminal domain"/>
    <property type="match status" value="1"/>
</dbReference>
<proteinExistence type="predicted"/>
<comment type="catalytic activity">
    <reaction evidence="8">
        <text>L-seryl-[protein] + ATP = O-phospho-L-seryl-[protein] + ADP + H(+)</text>
        <dbReference type="Rhea" id="RHEA:17989"/>
        <dbReference type="Rhea" id="RHEA-COMP:9863"/>
        <dbReference type="Rhea" id="RHEA-COMP:11604"/>
        <dbReference type="ChEBI" id="CHEBI:15378"/>
        <dbReference type="ChEBI" id="CHEBI:29999"/>
        <dbReference type="ChEBI" id="CHEBI:30616"/>
        <dbReference type="ChEBI" id="CHEBI:83421"/>
        <dbReference type="ChEBI" id="CHEBI:456216"/>
        <dbReference type="EC" id="2.7.11.1"/>
    </reaction>
</comment>
<keyword evidence="4 9" id="KW-0547">Nucleotide-binding</keyword>
<protein>
    <recommendedName>
        <fullName evidence="1">non-specific serine/threonine protein kinase</fullName>
        <ecNumber evidence="1">2.7.11.1</ecNumber>
    </recommendedName>
</protein>
<evidence type="ECO:0000313" key="14">
    <source>
        <dbReference type="EMBL" id="SHJ35865.1"/>
    </source>
</evidence>
<feature type="compositionally biased region" description="Polar residues" evidence="10">
    <location>
        <begin position="602"/>
        <end position="619"/>
    </location>
</feature>
<evidence type="ECO:0000259" key="12">
    <source>
        <dbReference type="PROSITE" id="PS50011"/>
    </source>
</evidence>
<dbReference type="FunFam" id="3.30.200.20:FF:000035">
    <property type="entry name" value="Serine/threonine protein kinase Stk1"/>
    <property type="match status" value="1"/>
</dbReference>
<dbReference type="OrthoDB" id="9788659at2"/>
<keyword evidence="15" id="KW-1185">Reference proteome</keyword>
<feature type="binding site" evidence="9">
    <location>
        <position position="41"/>
    </location>
    <ligand>
        <name>ATP</name>
        <dbReference type="ChEBI" id="CHEBI:30616"/>
    </ligand>
</feature>
<accession>A0A1M6IN42</accession>
<comment type="catalytic activity">
    <reaction evidence="7">
        <text>L-threonyl-[protein] + ATP = O-phospho-L-threonyl-[protein] + ADP + H(+)</text>
        <dbReference type="Rhea" id="RHEA:46608"/>
        <dbReference type="Rhea" id="RHEA-COMP:11060"/>
        <dbReference type="Rhea" id="RHEA-COMP:11605"/>
        <dbReference type="ChEBI" id="CHEBI:15378"/>
        <dbReference type="ChEBI" id="CHEBI:30013"/>
        <dbReference type="ChEBI" id="CHEBI:30616"/>
        <dbReference type="ChEBI" id="CHEBI:61977"/>
        <dbReference type="ChEBI" id="CHEBI:456216"/>
        <dbReference type="EC" id="2.7.11.1"/>
    </reaction>
</comment>
<feature type="compositionally biased region" description="Low complexity" evidence="10">
    <location>
        <begin position="464"/>
        <end position="474"/>
    </location>
</feature>
<feature type="domain" description="PASTA" evidence="13">
    <location>
        <begin position="378"/>
        <end position="447"/>
    </location>
</feature>
<feature type="domain" description="Protein kinase" evidence="12">
    <location>
        <begin position="12"/>
        <end position="278"/>
    </location>
</feature>
<dbReference type="InterPro" id="IPR017441">
    <property type="entry name" value="Protein_kinase_ATP_BS"/>
</dbReference>
<dbReference type="PROSITE" id="PS50011">
    <property type="entry name" value="PROTEIN_KINASE_DOM"/>
    <property type="match status" value="1"/>
</dbReference>
<organism evidence="14 15">
    <name type="scientific">Pseudobutyrivibrio xylanivorans DSM 14809</name>
    <dbReference type="NCBI Taxonomy" id="1123012"/>
    <lineage>
        <taxon>Bacteria</taxon>
        <taxon>Bacillati</taxon>
        <taxon>Bacillota</taxon>
        <taxon>Clostridia</taxon>
        <taxon>Lachnospirales</taxon>
        <taxon>Lachnospiraceae</taxon>
        <taxon>Pseudobutyrivibrio</taxon>
    </lineage>
</organism>
<dbReference type="CDD" id="cd06577">
    <property type="entry name" value="PASTA_pknB"/>
    <property type="match status" value="2"/>
</dbReference>
<evidence type="ECO:0000256" key="3">
    <source>
        <dbReference type="ARBA" id="ARBA00022679"/>
    </source>
</evidence>
<dbReference type="PANTHER" id="PTHR43289:SF34">
    <property type="entry name" value="SERINE_THREONINE-PROTEIN KINASE YBDM-RELATED"/>
    <property type="match status" value="1"/>
</dbReference>
<dbReference type="SMART" id="SM00220">
    <property type="entry name" value="S_TKc"/>
    <property type="match status" value="1"/>
</dbReference>
<dbReference type="PROSITE" id="PS51178">
    <property type="entry name" value="PASTA"/>
    <property type="match status" value="2"/>
</dbReference>
<dbReference type="EC" id="2.7.11.1" evidence="1"/>
<evidence type="ECO:0000256" key="6">
    <source>
        <dbReference type="ARBA" id="ARBA00022840"/>
    </source>
</evidence>
<dbReference type="SUPFAM" id="SSF56112">
    <property type="entry name" value="Protein kinase-like (PK-like)"/>
    <property type="match status" value="1"/>
</dbReference>
<keyword evidence="11" id="KW-0812">Transmembrane</keyword>
<feature type="region of interest" description="Disordered" evidence="10">
    <location>
        <begin position="594"/>
        <end position="619"/>
    </location>
</feature>
<dbReference type="FunFam" id="1.10.510.10:FF:000021">
    <property type="entry name" value="Serine/threonine protein kinase"/>
    <property type="match status" value="1"/>
</dbReference>
<dbReference type="InterPro" id="IPR011009">
    <property type="entry name" value="Kinase-like_dom_sf"/>
</dbReference>
<evidence type="ECO:0000256" key="8">
    <source>
        <dbReference type="ARBA" id="ARBA00048679"/>
    </source>
</evidence>
<evidence type="ECO:0000256" key="10">
    <source>
        <dbReference type="SAM" id="MobiDB-lite"/>
    </source>
</evidence>
<name>A0A1M6IN42_PSEXY</name>
<dbReference type="Gene3D" id="3.30.200.20">
    <property type="entry name" value="Phosphorylase Kinase, domain 1"/>
    <property type="match status" value="1"/>
</dbReference>
<dbReference type="NCBIfam" id="NF033483">
    <property type="entry name" value="PknB_PASTA_kin"/>
    <property type="match status" value="1"/>
</dbReference>
<evidence type="ECO:0000256" key="1">
    <source>
        <dbReference type="ARBA" id="ARBA00012513"/>
    </source>
</evidence>
<dbReference type="AlphaFoldDB" id="A0A1M6IN42"/>
<keyword evidence="6 9" id="KW-0067">ATP-binding</keyword>
<keyword evidence="5 14" id="KW-0418">Kinase</keyword>
<dbReference type="PROSITE" id="PS00107">
    <property type="entry name" value="PROTEIN_KINASE_ATP"/>
    <property type="match status" value="1"/>
</dbReference>
<dbReference type="InterPro" id="IPR000719">
    <property type="entry name" value="Prot_kinase_dom"/>
</dbReference>
<dbReference type="PROSITE" id="PS00108">
    <property type="entry name" value="PROTEIN_KINASE_ST"/>
    <property type="match status" value="1"/>
</dbReference>
<dbReference type="RefSeq" id="WP_072918309.1">
    <property type="nucleotide sequence ID" value="NZ_FQYQ01000018.1"/>
</dbReference>
<feature type="compositionally biased region" description="Low complexity" evidence="10">
    <location>
        <begin position="444"/>
        <end position="454"/>
    </location>
</feature>
<keyword evidence="11" id="KW-0472">Membrane</keyword>
<keyword evidence="2 14" id="KW-0723">Serine/threonine-protein kinase</keyword>
<dbReference type="STRING" id="185007.SAMN02910350_00399"/>
<evidence type="ECO:0000256" key="2">
    <source>
        <dbReference type="ARBA" id="ARBA00022527"/>
    </source>
</evidence>
<evidence type="ECO:0000256" key="11">
    <source>
        <dbReference type="SAM" id="Phobius"/>
    </source>
</evidence>
<sequence length="619" mass="67536">MITQGVFIADRYEIIDKVGSGGMSDVYRAKDHILGREVAIKILKPEFSEDATFVAKFRTEAQSAAGLEHPNIVNIYDVGSENGMYFIVMEYVEGITLKTYIEKKGQLNFKEAISIAIQVGRGIEAAHQKGIIHRDIKPQNIIISTEGKVKVTDFGIARAASSNTIHADVMGSVHYSSPEQARNGFVDGKSDIYSLGIVMYEMVTGRVPFDGDNTVAIAIQHLQEEMVAPSAYAPDLPISLEKIILKATMKKADRRYATISDMLMDLKKALVSPNEDFVTIVESDFGQTRVMHKVTPEQEETLTKRAAEALTFNDDYDDEYYDDEYYDDEYYDDDDYDDEEEDSKMDRILTISGIVAAIAIVTILVVIAGNFVGLFSFGSKKVTMINVVGTQYEEALQQLEDLGLTDKNVVVSYEDNNDVSDGIITEQSVPEGKEFSLSDTLRLTVEGSDGSSDSGKSESKESESSSSSDGTVSVPSVVGMTQADATQTLSNSQIVVTSTTQEFSEDVPTGSVVSQSIEAGEKVTPNTSITLVISKGKEDVTYSYSIPNPYDGECTYEIVELGKTGTIPKNGSINISEVKVDTLTVTLTYTPLYLSGDGSMKPNPNATETSTQTVKGTPN</sequence>
<feature type="domain" description="PASTA" evidence="13">
    <location>
        <begin position="470"/>
        <end position="535"/>
    </location>
</feature>
<dbReference type="Pfam" id="PF03793">
    <property type="entry name" value="PASTA"/>
    <property type="match status" value="2"/>
</dbReference>
<feature type="transmembrane region" description="Helical" evidence="11">
    <location>
        <begin position="348"/>
        <end position="375"/>
    </location>
</feature>
<evidence type="ECO:0000256" key="7">
    <source>
        <dbReference type="ARBA" id="ARBA00047899"/>
    </source>
</evidence>
<dbReference type="Gene3D" id="1.10.510.10">
    <property type="entry name" value="Transferase(Phosphotransferase) domain 1"/>
    <property type="match status" value="1"/>
</dbReference>
<dbReference type="SMART" id="SM00740">
    <property type="entry name" value="PASTA"/>
    <property type="match status" value="2"/>
</dbReference>
<gene>
    <name evidence="14" type="ORF">SAMN02745725_02375</name>
</gene>
<dbReference type="CDD" id="cd14014">
    <property type="entry name" value="STKc_PknB_like"/>
    <property type="match status" value="1"/>
</dbReference>
<reference evidence="14 15" key="1">
    <citation type="submission" date="2016-11" db="EMBL/GenBank/DDBJ databases">
        <authorList>
            <person name="Jaros S."/>
            <person name="Januszkiewicz K."/>
            <person name="Wedrychowicz H."/>
        </authorList>
    </citation>
    <scope>NUCLEOTIDE SEQUENCE [LARGE SCALE GENOMIC DNA]</scope>
    <source>
        <strain evidence="14 15">DSM 14809</strain>
    </source>
</reference>
<evidence type="ECO:0000256" key="9">
    <source>
        <dbReference type="PROSITE-ProRule" id="PRU10141"/>
    </source>
</evidence>
<evidence type="ECO:0000313" key="15">
    <source>
        <dbReference type="Proteomes" id="UP000184185"/>
    </source>
</evidence>
<keyword evidence="11" id="KW-1133">Transmembrane helix</keyword>
<dbReference type="GO" id="GO:0004674">
    <property type="term" value="F:protein serine/threonine kinase activity"/>
    <property type="evidence" value="ECO:0007669"/>
    <property type="project" value="UniProtKB-KW"/>
</dbReference>
<evidence type="ECO:0000256" key="4">
    <source>
        <dbReference type="ARBA" id="ARBA00022741"/>
    </source>
</evidence>